<reference evidence="2" key="1">
    <citation type="submission" date="2023-11" db="EMBL/GenBank/DDBJ databases">
        <authorList>
            <person name="De Vega J J."/>
            <person name="De Vega J J."/>
        </authorList>
    </citation>
    <scope>NUCLEOTIDE SEQUENCE</scope>
</reference>
<feature type="region of interest" description="Disordered" evidence="1">
    <location>
        <begin position="1"/>
        <end position="27"/>
    </location>
</feature>
<accession>A0AAD2HKC1</accession>
<organism evidence="2 3">
    <name type="scientific">Mycena citricolor</name>
    <dbReference type="NCBI Taxonomy" id="2018698"/>
    <lineage>
        <taxon>Eukaryota</taxon>
        <taxon>Fungi</taxon>
        <taxon>Dikarya</taxon>
        <taxon>Basidiomycota</taxon>
        <taxon>Agaricomycotina</taxon>
        <taxon>Agaricomycetes</taxon>
        <taxon>Agaricomycetidae</taxon>
        <taxon>Agaricales</taxon>
        <taxon>Marasmiineae</taxon>
        <taxon>Mycenaceae</taxon>
        <taxon>Mycena</taxon>
    </lineage>
</organism>
<protein>
    <submittedName>
        <fullName evidence="2">Uncharacterized protein</fullName>
    </submittedName>
</protein>
<proteinExistence type="predicted"/>
<dbReference type="EMBL" id="CAVNYO010000406">
    <property type="protein sequence ID" value="CAK5276470.1"/>
    <property type="molecule type" value="Genomic_DNA"/>
</dbReference>
<dbReference type="AlphaFoldDB" id="A0AAD2HKC1"/>
<feature type="compositionally biased region" description="Basic residues" evidence="1">
    <location>
        <begin position="15"/>
        <end position="27"/>
    </location>
</feature>
<comment type="caution">
    <text evidence="2">The sequence shown here is derived from an EMBL/GenBank/DDBJ whole genome shotgun (WGS) entry which is preliminary data.</text>
</comment>
<keyword evidence="3" id="KW-1185">Reference proteome</keyword>
<sequence length="100" mass="11974">MASRCRQRMALPRQRMNRRRHLGSTKGRRALFRSRKNRRRFSARLSCLWVKATKMLTAKVRCMWRNPSQVRRRPGKLGRCYHCKLLPAIESTCSRSKSWV</sequence>
<dbReference type="Proteomes" id="UP001295794">
    <property type="component" value="Unassembled WGS sequence"/>
</dbReference>
<evidence type="ECO:0000256" key="1">
    <source>
        <dbReference type="SAM" id="MobiDB-lite"/>
    </source>
</evidence>
<name>A0AAD2HKC1_9AGAR</name>
<evidence type="ECO:0000313" key="3">
    <source>
        <dbReference type="Proteomes" id="UP001295794"/>
    </source>
</evidence>
<gene>
    <name evidence="2" type="ORF">MYCIT1_LOCUS24732</name>
</gene>
<evidence type="ECO:0000313" key="2">
    <source>
        <dbReference type="EMBL" id="CAK5276470.1"/>
    </source>
</evidence>
<feature type="non-terminal residue" evidence="2">
    <location>
        <position position="100"/>
    </location>
</feature>